<gene>
    <name evidence="2" type="ORF">SEMRO_2024_G311590.1</name>
</gene>
<evidence type="ECO:0000313" key="2">
    <source>
        <dbReference type="EMBL" id="CAB9527596.1"/>
    </source>
</evidence>
<evidence type="ECO:0000256" key="1">
    <source>
        <dbReference type="SAM" id="MobiDB-lite"/>
    </source>
</evidence>
<feature type="region of interest" description="Disordered" evidence="1">
    <location>
        <begin position="638"/>
        <end position="876"/>
    </location>
</feature>
<feature type="compositionally biased region" description="Basic and acidic residues" evidence="1">
    <location>
        <begin position="752"/>
        <end position="798"/>
    </location>
</feature>
<name>A0A9N8EXZ2_9STRA</name>
<feature type="region of interest" description="Disordered" evidence="1">
    <location>
        <begin position="118"/>
        <end position="154"/>
    </location>
</feature>
<feature type="compositionally biased region" description="Basic and acidic residues" evidence="1">
    <location>
        <begin position="549"/>
        <end position="560"/>
    </location>
</feature>
<feature type="compositionally biased region" description="Polar residues" evidence="1">
    <location>
        <begin position="446"/>
        <end position="458"/>
    </location>
</feature>
<feature type="compositionally biased region" description="Basic residues" evidence="1">
    <location>
        <begin position="307"/>
        <end position="321"/>
    </location>
</feature>
<reference evidence="2" key="1">
    <citation type="submission" date="2020-06" db="EMBL/GenBank/DDBJ databases">
        <authorList>
            <consortium name="Plant Systems Biology data submission"/>
        </authorList>
    </citation>
    <scope>NUCLEOTIDE SEQUENCE</scope>
    <source>
        <strain evidence="2">D6</strain>
    </source>
</reference>
<evidence type="ECO:0000313" key="3">
    <source>
        <dbReference type="Proteomes" id="UP001153069"/>
    </source>
</evidence>
<comment type="caution">
    <text evidence="2">The sequence shown here is derived from an EMBL/GenBank/DDBJ whole genome shotgun (WGS) entry which is preliminary data.</text>
</comment>
<feature type="compositionally biased region" description="Basic and acidic residues" evidence="1">
    <location>
        <begin position="584"/>
        <end position="597"/>
    </location>
</feature>
<accession>A0A9N8EXZ2</accession>
<feature type="compositionally biased region" description="Acidic residues" evidence="1">
    <location>
        <begin position="191"/>
        <end position="200"/>
    </location>
</feature>
<feature type="compositionally biased region" description="Basic and acidic residues" evidence="1">
    <location>
        <begin position="462"/>
        <end position="480"/>
    </location>
</feature>
<feature type="compositionally biased region" description="Polar residues" evidence="1">
    <location>
        <begin position="694"/>
        <end position="708"/>
    </location>
</feature>
<feature type="compositionally biased region" description="Basic residues" evidence="1">
    <location>
        <begin position="742"/>
        <end position="751"/>
    </location>
</feature>
<feature type="compositionally biased region" description="Polar residues" evidence="1">
    <location>
        <begin position="217"/>
        <end position="226"/>
    </location>
</feature>
<protein>
    <submittedName>
        <fullName evidence="2">Uncharacterized protein</fullName>
    </submittedName>
</protein>
<dbReference type="EMBL" id="CAICTM010002022">
    <property type="protein sequence ID" value="CAB9527596.1"/>
    <property type="molecule type" value="Genomic_DNA"/>
</dbReference>
<organism evidence="2 3">
    <name type="scientific">Seminavis robusta</name>
    <dbReference type="NCBI Taxonomy" id="568900"/>
    <lineage>
        <taxon>Eukaryota</taxon>
        <taxon>Sar</taxon>
        <taxon>Stramenopiles</taxon>
        <taxon>Ochrophyta</taxon>
        <taxon>Bacillariophyta</taxon>
        <taxon>Bacillariophyceae</taxon>
        <taxon>Bacillariophycidae</taxon>
        <taxon>Naviculales</taxon>
        <taxon>Naviculaceae</taxon>
        <taxon>Seminavis</taxon>
    </lineage>
</organism>
<feature type="compositionally biased region" description="Low complexity" evidence="1">
    <location>
        <begin position="337"/>
        <end position="348"/>
    </location>
</feature>
<keyword evidence="3" id="KW-1185">Reference proteome</keyword>
<feature type="compositionally biased region" description="Basic and acidic residues" evidence="1">
    <location>
        <begin position="236"/>
        <end position="261"/>
    </location>
</feature>
<proteinExistence type="predicted"/>
<feature type="compositionally biased region" description="Basic residues" evidence="1">
    <location>
        <begin position="401"/>
        <end position="411"/>
    </location>
</feature>
<feature type="region of interest" description="Disordered" evidence="1">
    <location>
        <begin position="217"/>
        <end position="611"/>
    </location>
</feature>
<feature type="compositionally biased region" description="Basic and acidic residues" evidence="1">
    <location>
        <begin position="861"/>
        <end position="876"/>
    </location>
</feature>
<feature type="compositionally biased region" description="Basic and acidic residues" evidence="1">
    <location>
        <begin position="118"/>
        <end position="146"/>
    </location>
</feature>
<sequence length="1053" mass="113098">MVFLKIGTTVSISDATMSDQPDEGKVETTTDGGSSRQEAANKYGSGIRDLTATLSAANPKRAHSGLAQLTSSVTSAESISTSAAVDGAIPDMVENCFHILKDGQKHQDAGTSLLDKVKENAERHRQTKKLATEAGKKDDEAHPAAEEKEDLEPNSGETILGLFAADQTPCPQQRSSHGKTSYVDMLSGGDIDSDSDYESDDMDMSRKMKDLLMSTSTGEHVTQRHSASGVHKMPGHIHDDNCKSSCDKIPRRGLDRARSERMNNGSGRTKNNVKLKRNKSTEDCTPKPSGLTRAVSTGSHELEGHRRGVNRTKSGRKARPHCPRDDEGAKPTSLNRTSSTGSPSGSPTRVERVKSSRNVSRSPRRVRSSGDGETDGSPPQPPAMKRNLSTGSTGSGEPKQRSSHRSPRRSKTSGDGEMAGSSPQPPAMKRNVSTGSTGSGERKQRSSTGGTSRLSPTRSPRKKGELDSATEHSPRRRGEPSRGLIRNDSSSSVGSAAKRQSRSNKLRPMLGRSDSEGSAGGSGRKSPTRVTSCNDRDLSPGNSGSAINDPDRRRARDMRMVRASSQRNLSPSRKPEDLAGQSEGRVRDLRLAREMSKRSLSPQRRAEDLEEMPAIPMPGALSRGVSAGNAAAVRRAPLDASGEEALQSMNIRPRVPRPGMTRSLSEKAMNRRQVKPSSDLLASHSGMAAEKSDGNSSGESPMGSPTSNRKTRGDDGEGRGGSGRPMRRVKSSGSGDEMTRSAHGHRRKPRRKPTDDGHDHDLSPDEPRRKPRRKPTDDGPDPDHSPDERPRRRPEDRERRRRPRQGEPQSRSNSPTRTHQKSRGNVNRGKNHQFDIAKNQYANMVKLADEKAREQEEEEEKERRRQEEEEEERRLQALEEAAALAEAEAEEEARRKKKGFAGVAKFAVMTAKMTASVATTAATTGVNLASTAATTSVNLASTAATTSVTVATTAAGAATQTASSTAKLGFSTVKGAVNAVSAVSDLGRSSHHVKAVKYDLGSETHSLKESETDRKLMPAPSMSALAGGVLGGSSSAFMTDDSFAADDDDGAID</sequence>
<feature type="compositionally biased region" description="Polar residues" evidence="1">
    <location>
        <begin position="29"/>
        <end position="38"/>
    </location>
</feature>
<dbReference type="Proteomes" id="UP001153069">
    <property type="component" value="Unassembled WGS sequence"/>
</dbReference>
<feature type="compositionally biased region" description="Polar residues" evidence="1">
    <location>
        <begin position="169"/>
        <end position="179"/>
    </location>
</feature>
<feature type="region of interest" description="Disordered" evidence="1">
    <location>
        <begin position="168"/>
        <end position="200"/>
    </location>
</feature>
<feature type="region of interest" description="Disordered" evidence="1">
    <location>
        <begin position="14"/>
        <end position="42"/>
    </location>
</feature>
<dbReference type="AlphaFoldDB" id="A0A9N8EXZ2"/>